<name>W2S4S3_CYPE1</name>
<dbReference type="HOGENOM" id="CLU_023881_0_0_1"/>
<reference evidence="3 4" key="1">
    <citation type="submission" date="2013-03" db="EMBL/GenBank/DDBJ databases">
        <title>The Genome Sequence of Phialophora europaea CBS 101466.</title>
        <authorList>
            <consortium name="The Broad Institute Genomics Platform"/>
            <person name="Cuomo C."/>
            <person name="de Hoog S."/>
            <person name="Gorbushina A."/>
            <person name="Walker B."/>
            <person name="Young S.K."/>
            <person name="Zeng Q."/>
            <person name="Gargeya S."/>
            <person name="Fitzgerald M."/>
            <person name="Haas B."/>
            <person name="Abouelleil A."/>
            <person name="Allen A.W."/>
            <person name="Alvarado L."/>
            <person name="Arachchi H.M."/>
            <person name="Berlin A.M."/>
            <person name="Chapman S.B."/>
            <person name="Gainer-Dewar J."/>
            <person name="Goldberg J."/>
            <person name="Griggs A."/>
            <person name="Gujja S."/>
            <person name="Hansen M."/>
            <person name="Howarth C."/>
            <person name="Imamovic A."/>
            <person name="Ireland A."/>
            <person name="Larimer J."/>
            <person name="McCowan C."/>
            <person name="Murphy C."/>
            <person name="Pearson M."/>
            <person name="Poon T.W."/>
            <person name="Priest M."/>
            <person name="Roberts A."/>
            <person name="Saif S."/>
            <person name="Shea T."/>
            <person name="Sisk P."/>
            <person name="Sykes S."/>
            <person name="Wortman J."/>
            <person name="Nusbaum C."/>
            <person name="Birren B."/>
        </authorList>
    </citation>
    <scope>NUCLEOTIDE SEQUENCE [LARGE SCALE GENOMIC DNA]</scope>
    <source>
        <strain evidence="3 4">CBS 101466</strain>
    </source>
</reference>
<proteinExistence type="predicted"/>
<dbReference type="InterPro" id="IPR016161">
    <property type="entry name" value="Ald_DH/histidinol_DH"/>
</dbReference>
<dbReference type="SUPFAM" id="SSF53720">
    <property type="entry name" value="ALDH-like"/>
    <property type="match status" value="1"/>
</dbReference>
<evidence type="ECO:0000256" key="1">
    <source>
        <dbReference type="SAM" id="Phobius"/>
    </source>
</evidence>
<keyword evidence="1" id="KW-0472">Membrane</keyword>
<dbReference type="PANTHER" id="PTHR43111:SF1">
    <property type="entry name" value="ALDEHYDE DEHYDROGENASE B-RELATED"/>
    <property type="match status" value="1"/>
</dbReference>
<sequence>MAKPFSSVRSAAIDGRACNPYYRKTQLKKLHDKLVDNTIEIQSAIKQDTGYRPAEIHAEYWLALQCLADSYNSVDTARDLDAEYAIANQKDAPNAREPVGIVLIEPATHAFVFSLISALGPALAAGNCVIVRAEQTMLQTPRLVLGLIEEALDRDLIQVTNAKEISDADINHRHVRVLQNGSPSVPLASHLVSRPDARVVALVERDANVHTAAELLVGARFGLRGKSPYAPDLVLVNEWVVEDFLAAVAQCSARLITNTNGPVPVAGTRMTDRFADNVSEKGLGRIVTSGTGGTVLELTDRASALAHPKLRERSLVVHAVSSVDDAINVSNSLGRLAAAYVFTTQPGAAKYICQFLDSGVSFVNQLPTSLLFSPVAPEQKAIDLDSLSPYDPVLFTSPKPQYISTLRWSWLLDGVLLEPSAAQVAKIEREATVRLPEVQRLKKGHDVGFFDQGIITGGILVLSTLVTCAGFLVYYTRVRL</sequence>
<dbReference type="InterPro" id="IPR016163">
    <property type="entry name" value="Ald_DH_C"/>
</dbReference>
<feature type="transmembrane region" description="Helical" evidence="1">
    <location>
        <begin position="453"/>
        <end position="475"/>
    </location>
</feature>
<dbReference type="GO" id="GO:0016620">
    <property type="term" value="F:oxidoreductase activity, acting on the aldehyde or oxo group of donors, NAD or NADP as acceptor"/>
    <property type="evidence" value="ECO:0007669"/>
    <property type="project" value="InterPro"/>
</dbReference>
<gene>
    <name evidence="3" type="ORF">HMPREF1541_02097</name>
</gene>
<dbReference type="Gene3D" id="3.40.605.10">
    <property type="entry name" value="Aldehyde Dehydrogenase, Chain A, domain 1"/>
    <property type="match status" value="1"/>
</dbReference>
<dbReference type="STRING" id="1220924.W2S4S3"/>
<evidence type="ECO:0000259" key="2">
    <source>
        <dbReference type="Pfam" id="PF00171"/>
    </source>
</evidence>
<keyword evidence="4" id="KW-1185">Reference proteome</keyword>
<dbReference type="PANTHER" id="PTHR43111">
    <property type="entry name" value="ALDEHYDE DEHYDROGENASE B-RELATED"/>
    <property type="match status" value="1"/>
</dbReference>
<dbReference type="Pfam" id="PF00171">
    <property type="entry name" value="Aldedh"/>
    <property type="match status" value="1"/>
</dbReference>
<dbReference type="InterPro" id="IPR015590">
    <property type="entry name" value="Aldehyde_DH_dom"/>
</dbReference>
<dbReference type="AlphaFoldDB" id="W2S4S3"/>
<dbReference type="Proteomes" id="UP000030752">
    <property type="component" value="Unassembled WGS sequence"/>
</dbReference>
<organism evidence="3 4">
    <name type="scientific">Cyphellophora europaea (strain CBS 101466)</name>
    <name type="common">Phialophora europaea</name>
    <dbReference type="NCBI Taxonomy" id="1220924"/>
    <lineage>
        <taxon>Eukaryota</taxon>
        <taxon>Fungi</taxon>
        <taxon>Dikarya</taxon>
        <taxon>Ascomycota</taxon>
        <taxon>Pezizomycotina</taxon>
        <taxon>Eurotiomycetes</taxon>
        <taxon>Chaetothyriomycetidae</taxon>
        <taxon>Chaetothyriales</taxon>
        <taxon>Cyphellophoraceae</taxon>
        <taxon>Cyphellophora</taxon>
    </lineage>
</organism>
<protein>
    <recommendedName>
        <fullName evidence="2">Aldehyde dehydrogenase domain-containing protein</fullName>
    </recommendedName>
</protein>
<dbReference type="InterPro" id="IPR016162">
    <property type="entry name" value="Ald_DH_N"/>
</dbReference>
<dbReference type="InParanoid" id="W2S4S3"/>
<keyword evidence="1" id="KW-1133">Transmembrane helix</keyword>
<evidence type="ECO:0000313" key="3">
    <source>
        <dbReference type="EMBL" id="ETN42939.1"/>
    </source>
</evidence>
<feature type="domain" description="Aldehyde dehydrogenase" evidence="2">
    <location>
        <begin position="16"/>
        <end position="367"/>
    </location>
</feature>
<dbReference type="eggNOG" id="KOG2456">
    <property type="taxonomic scope" value="Eukaryota"/>
</dbReference>
<dbReference type="Gene3D" id="3.40.309.10">
    <property type="entry name" value="Aldehyde Dehydrogenase, Chain A, domain 2"/>
    <property type="match status" value="1"/>
</dbReference>
<evidence type="ECO:0000313" key="4">
    <source>
        <dbReference type="Proteomes" id="UP000030752"/>
    </source>
</evidence>
<keyword evidence="1" id="KW-0812">Transmembrane</keyword>
<dbReference type="EMBL" id="KB822718">
    <property type="protein sequence ID" value="ETN42939.1"/>
    <property type="molecule type" value="Genomic_DNA"/>
</dbReference>
<dbReference type="GeneID" id="19969436"/>
<dbReference type="OrthoDB" id="5596991at2759"/>
<dbReference type="VEuPathDB" id="FungiDB:HMPREF1541_02097"/>
<dbReference type="RefSeq" id="XP_008714675.1">
    <property type="nucleotide sequence ID" value="XM_008716453.1"/>
</dbReference>
<accession>W2S4S3</accession>